<comment type="function">
    <text evidence="1">Site-specific tyrosine recombinase, which acts by catalyzing the cutting and rejoining of the recombining DNA molecules.</text>
</comment>
<keyword evidence="5" id="KW-0233">DNA recombination</keyword>
<dbReference type="AlphaFoldDB" id="A0AAP2XTP9"/>
<dbReference type="InterPro" id="IPR011010">
    <property type="entry name" value="DNA_brk_join_enz"/>
</dbReference>
<dbReference type="PANTHER" id="PTHR30349">
    <property type="entry name" value="PHAGE INTEGRASE-RELATED"/>
    <property type="match status" value="1"/>
</dbReference>
<dbReference type="GO" id="GO:0015074">
    <property type="term" value="P:DNA integration"/>
    <property type="evidence" value="ECO:0007669"/>
    <property type="project" value="UniProtKB-KW"/>
</dbReference>
<evidence type="ECO:0000313" key="9">
    <source>
        <dbReference type="EMBL" id="MCR0234325.1"/>
    </source>
</evidence>
<dbReference type="Gene3D" id="1.10.443.10">
    <property type="entry name" value="Intergrase catalytic core"/>
    <property type="match status" value="1"/>
</dbReference>
<dbReference type="Proteomes" id="UP001203972">
    <property type="component" value="Unassembled WGS sequence"/>
</dbReference>
<dbReference type="PROSITE" id="PS51900">
    <property type="entry name" value="CB"/>
    <property type="match status" value="1"/>
</dbReference>
<proteinExistence type="inferred from homology"/>
<keyword evidence="4 6" id="KW-0238">DNA-binding</keyword>
<comment type="caution">
    <text evidence="9">The sequence shown here is derived from an EMBL/GenBank/DDBJ whole genome shotgun (WGS) entry which is preliminary data.</text>
</comment>
<evidence type="ECO:0000256" key="1">
    <source>
        <dbReference type="ARBA" id="ARBA00003283"/>
    </source>
</evidence>
<gene>
    <name evidence="9" type="ORF">MKC95_16265</name>
</gene>
<dbReference type="Gene3D" id="1.10.150.130">
    <property type="match status" value="1"/>
</dbReference>
<dbReference type="InterPro" id="IPR050090">
    <property type="entry name" value="Tyrosine_recombinase_XerCD"/>
</dbReference>
<feature type="domain" description="Core-binding (CB)" evidence="8">
    <location>
        <begin position="59"/>
        <end position="148"/>
    </location>
</feature>
<dbReference type="GO" id="GO:0003677">
    <property type="term" value="F:DNA binding"/>
    <property type="evidence" value="ECO:0007669"/>
    <property type="project" value="UniProtKB-UniRule"/>
</dbReference>
<keyword evidence="3" id="KW-0229">DNA integration</keyword>
<feature type="domain" description="Tyr recombinase" evidence="7">
    <location>
        <begin position="176"/>
        <end position="406"/>
    </location>
</feature>
<dbReference type="InterPro" id="IPR013762">
    <property type="entry name" value="Integrase-like_cat_sf"/>
</dbReference>
<evidence type="ECO:0000256" key="4">
    <source>
        <dbReference type="ARBA" id="ARBA00023125"/>
    </source>
</evidence>
<evidence type="ECO:0000313" key="10">
    <source>
        <dbReference type="Proteomes" id="UP001203972"/>
    </source>
</evidence>
<name>A0AAP2XTP9_CLOIN</name>
<comment type="similarity">
    <text evidence="2">Belongs to the 'phage' integrase family.</text>
</comment>
<dbReference type="InterPro" id="IPR002104">
    <property type="entry name" value="Integrase_catalytic"/>
</dbReference>
<dbReference type="PROSITE" id="PS51898">
    <property type="entry name" value="TYR_RECOMBINASE"/>
    <property type="match status" value="1"/>
</dbReference>
<dbReference type="Pfam" id="PF14659">
    <property type="entry name" value="Phage_int_SAM_3"/>
    <property type="match status" value="1"/>
</dbReference>
<evidence type="ECO:0000256" key="3">
    <source>
        <dbReference type="ARBA" id="ARBA00022908"/>
    </source>
</evidence>
<evidence type="ECO:0000259" key="7">
    <source>
        <dbReference type="PROSITE" id="PS51898"/>
    </source>
</evidence>
<sequence length="460" mass="52727">MASIVKRKNRYSVVYTYTDENGVKRQKWETFATNAEAKKRKVQVEFEQETGTFTIPTASTVSDLLEEYMSIYGVNTWAMSTYEARRSLIFNYINPIIGDMKLEEVTPRTMDKYYQSLLTVKAKVVNNRKPNHEYLTAHTVREIHKLLRNAFNQGVKWELMSRNPVQNATLPKEEHKERDIWTVETLFKALEVCDDDNLSLALNLAFSCSLRMGEMLGLTWDCIDISERSIKNDCAYIFVNKELQRVNRNALEQLGEKGVMFKFPPAVASTHTALVLKEPKTKTSIRKIFLPKTVAEMLVKRHEDIENLKELFGEEYMDFNLVFASSCGRPIEGQVINRALAKLIKDNDLPPVVFHSFRHSSITYKLKLNGGDMKSVQGDSGHAQVKMVADVYSHIIDDDRRINAQRFEEQFYQSKNAPAAEEVQEETKAETASQTDQEMLLKLLANPEMAALLKSLAKNL</sequence>
<evidence type="ECO:0000256" key="6">
    <source>
        <dbReference type="PROSITE-ProRule" id="PRU01248"/>
    </source>
</evidence>
<dbReference type="PANTHER" id="PTHR30349:SF64">
    <property type="entry name" value="PROPHAGE INTEGRASE INTD-RELATED"/>
    <property type="match status" value="1"/>
</dbReference>
<dbReference type="SUPFAM" id="SSF56349">
    <property type="entry name" value="DNA breaking-rejoining enzymes"/>
    <property type="match status" value="1"/>
</dbReference>
<accession>A0AAP2XTP9</accession>
<dbReference type="CDD" id="cd01189">
    <property type="entry name" value="INT_ICEBs1_C_like"/>
    <property type="match status" value="1"/>
</dbReference>
<dbReference type="InterPro" id="IPR044068">
    <property type="entry name" value="CB"/>
</dbReference>
<dbReference type="InterPro" id="IPR004107">
    <property type="entry name" value="Integrase_SAM-like_N"/>
</dbReference>
<dbReference type="EMBL" id="JAKTMA010000031">
    <property type="protein sequence ID" value="MCR0234325.1"/>
    <property type="molecule type" value="Genomic_DNA"/>
</dbReference>
<protein>
    <submittedName>
        <fullName evidence="9">Tyrosine-type recombinase/integrase</fullName>
    </submittedName>
</protein>
<organism evidence="9 10">
    <name type="scientific">Clostridium innocuum</name>
    <dbReference type="NCBI Taxonomy" id="1522"/>
    <lineage>
        <taxon>Bacteria</taxon>
        <taxon>Bacillati</taxon>
        <taxon>Bacillota</taxon>
        <taxon>Clostridia</taxon>
        <taxon>Eubacteriales</taxon>
        <taxon>Clostridiaceae</taxon>
        <taxon>Clostridium</taxon>
    </lineage>
</organism>
<reference evidence="9" key="1">
    <citation type="journal article" date="2022" name="Clin. Infect. Dis.">
        <title>Association between Clostridium innocuum and antibiotic-associated diarrhea in adults and children: A cross-sectional study and comparative genomics analysis.</title>
        <authorList>
            <person name="Cherny K.E."/>
            <person name="Muscat E.B."/>
            <person name="Balaji A."/>
            <person name="Mukherjee J."/>
            <person name="Ozer E.A."/>
            <person name="Angarone M.P."/>
            <person name="Hauser A.R."/>
            <person name="Sichel J.S."/>
            <person name="Amponsah E."/>
            <person name="Kociolek L.K."/>
        </authorList>
    </citation>
    <scope>NUCLEOTIDE SEQUENCE</scope>
    <source>
        <strain evidence="9">NU1-AC-029v</strain>
    </source>
</reference>
<evidence type="ECO:0000256" key="2">
    <source>
        <dbReference type="ARBA" id="ARBA00008857"/>
    </source>
</evidence>
<dbReference type="GO" id="GO:0006310">
    <property type="term" value="P:DNA recombination"/>
    <property type="evidence" value="ECO:0007669"/>
    <property type="project" value="UniProtKB-KW"/>
</dbReference>
<dbReference type="RefSeq" id="WP_008817958.1">
    <property type="nucleotide sequence ID" value="NZ_AP025565.1"/>
</dbReference>
<dbReference type="InterPro" id="IPR010998">
    <property type="entry name" value="Integrase_recombinase_N"/>
</dbReference>
<evidence type="ECO:0000259" key="8">
    <source>
        <dbReference type="PROSITE" id="PS51900"/>
    </source>
</evidence>
<dbReference type="Pfam" id="PF00589">
    <property type="entry name" value="Phage_integrase"/>
    <property type="match status" value="1"/>
</dbReference>
<evidence type="ECO:0000256" key="5">
    <source>
        <dbReference type="ARBA" id="ARBA00023172"/>
    </source>
</evidence>